<accession>A0A8U0IFE5</accession>
<dbReference type="EMBL" id="CP096658">
    <property type="protein sequence ID" value="UPV98931.1"/>
    <property type="molecule type" value="Genomic_DNA"/>
</dbReference>
<dbReference type="RefSeq" id="WP_248653435.1">
    <property type="nucleotide sequence ID" value="NZ_CP096658.1"/>
</dbReference>
<feature type="compositionally biased region" description="Low complexity" evidence="1">
    <location>
        <begin position="240"/>
        <end position="317"/>
    </location>
</feature>
<proteinExistence type="predicted"/>
<feature type="region of interest" description="Disordered" evidence="1">
    <location>
        <begin position="238"/>
        <end position="333"/>
    </location>
</feature>
<reference evidence="2" key="1">
    <citation type="submission" date="2022-04" db="EMBL/GenBank/DDBJ databases">
        <title>Diverse halophilic archaea isolated from saline environments.</title>
        <authorList>
            <person name="Cui H.-L."/>
        </authorList>
    </citation>
    <scope>NUCLEOTIDE SEQUENCE</scope>
    <source>
        <strain evidence="2">XZYJT40</strain>
    </source>
</reference>
<sequence>MKRRLVLGILIIGLCLSVGAPTALTESYSLTVSNSVDTPTSQVTVDGTQHTVSSIAKTAPGSTLTVSVSAPEATDYTVQLRNRKRQITTDRDGTGDGQVTFDFTGYKPGSYMLLLYKNGEYKDIFPVVVSGYDISVDAPKTATSGSTVTVDISATKSTDVESPNAVYVVFTTDGKTKKVQAAESGSDSYQASVSLEDIPTGDHRLYAYVQGSDTAFKEGKKEILGISNGVALTVTDKKTTTSTSSSNSGAEETSTTTADTTKTTVTTQSTTTRTTSKNTTSTTSAQTPTTTPDISSTTTATETTTSIKTTSSSLITPNKTATDTATSTNSEKGVPGFDLMTAIGTLLIAGVFLHRR</sequence>
<feature type="compositionally biased region" description="Polar residues" evidence="1">
    <location>
        <begin position="318"/>
        <end position="331"/>
    </location>
</feature>
<dbReference type="AlphaFoldDB" id="A0A8U0IFE5"/>
<name>A0A8U0IFE5_9EURY</name>
<protein>
    <submittedName>
        <fullName evidence="2">Uncharacterized protein</fullName>
    </submittedName>
</protein>
<gene>
    <name evidence="2" type="ORF">M0R88_10355</name>
</gene>
<evidence type="ECO:0000313" key="2">
    <source>
        <dbReference type="EMBL" id="UPV98931.1"/>
    </source>
</evidence>
<dbReference type="KEGG" id="haxz:M0R88_10355"/>
<organism evidence="2 3">
    <name type="scientific">Halorussus gelatinilyticus</name>
    <dbReference type="NCBI Taxonomy" id="2937524"/>
    <lineage>
        <taxon>Archaea</taxon>
        <taxon>Methanobacteriati</taxon>
        <taxon>Methanobacteriota</taxon>
        <taxon>Stenosarchaea group</taxon>
        <taxon>Halobacteria</taxon>
        <taxon>Halobacteriales</taxon>
        <taxon>Haladaptataceae</taxon>
        <taxon>Halorussus</taxon>
    </lineage>
</organism>
<dbReference type="PROSITE" id="PS50194">
    <property type="entry name" value="FILAMIN_REPEAT"/>
    <property type="match status" value="1"/>
</dbReference>
<dbReference type="InterPro" id="IPR017868">
    <property type="entry name" value="Filamin/ABP280_repeat-like"/>
</dbReference>
<evidence type="ECO:0000313" key="3">
    <source>
        <dbReference type="Proteomes" id="UP000830434"/>
    </source>
</evidence>
<keyword evidence="3" id="KW-1185">Reference proteome</keyword>
<dbReference type="Proteomes" id="UP000830434">
    <property type="component" value="Chromosome"/>
</dbReference>
<dbReference type="GeneID" id="72190260"/>
<evidence type="ECO:0000256" key="1">
    <source>
        <dbReference type="SAM" id="MobiDB-lite"/>
    </source>
</evidence>